<evidence type="ECO:0008006" key="2">
    <source>
        <dbReference type="Google" id="ProtNLM"/>
    </source>
</evidence>
<organism evidence="1">
    <name type="scientific">Pseudomonas phage RVTF4</name>
    <dbReference type="NCBI Taxonomy" id="3236931"/>
    <lineage>
        <taxon>Viruses</taxon>
    </lineage>
</organism>
<protein>
    <recommendedName>
        <fullName evidence="2">Virion structural protein</fullName>
    </recommendedName>
</protein>
<accession>A0AB39CD33</accession>
<evidence type="ECO:0000313" key="1">
    <source>
        <dbReference type="EMBL" id="XDJ14811.1"/>
    </source>
</evidence>
<reference evidence="1" key="1">
    <citation type="submission" date="2024-07" db="EMBL/GenBank/DDBJ databases">
        <authorList>
            <person name="Bringhurst R.M."/>
            <person name="Homer T.E."/>
        </authorList>
    </citation>
    <scope>NUCLEOTIDE SEQUENCE</scope>
</reference>
<sequence length="416" mass="47888">MYTLVRSRYRADRRKGRWLEEDLSNEIVTTLSVNFGDVILYIEYPGSGGTQLKALRFEKVTTWMNNVDPTFTVQQWLTSLGNQTLPFEDKLPSEKERLVRYAQAWHAGYVAKPKGRDQHINAETSAHTKEDLILTHPKHSYKDYDDYCLTSVNGYFHITDYTPNGITVYDGNKSIRRSNDNQIGVYSFEQVGKIKKLPITADMISPQKPGAPLNDAAYLTMPANVDIENKTVLLVIGGYLQVLGKVYKPVSDRTWRVELGGNMFLDRYIQSQRQLDLDHLGLMIDPKNPTLMSTAMMQADETIIKYLTLSQSFWVIVDTPMMFQDFEPVEWLRLPGRWIDASGENFPLVGAYGKMLDYHLIHEVDTFVYAGVDNVRHDYDANHRRDWKQKALVDGGRYPAHPWEHDDAYYRILGTV</sequence>
<proteinExistence type="predicted"/>
<name>A0AB39CD33_9VIRU</name>
<dbReference type="EMBL" id="PQ015378">
    <property type="protein sequence ID" value="XDJ14811.1"/>
    <property type="molecule type" value="Genomic_DNA"/>
</dbReference>